<dbReference type="GO" id="GO:0005783">
    <property type="term" value="C:endoplasmic reticulum"/>
    <property type="evidence" value="ECO:0007669"/>
    <property type="project" value="TreeGrafter"/>
</dbReference>
<feature type="signal peptide" evidence="1">
    <location>
        <begin position="1"/>
        <end position="20"/>
    </location>
</feature>
<dbReference type="Proteomes" id="UP001289374">
    <property type="component" value="Unassembled WGS sequence"/>
</dbReference>
<dbReference type="GO" id="GO:0016020">
    <property type="term" value="C:membrane"/>
    <property type="evidence" value="ECO:0007669"/>
    <property type="project" value="TreeGrafter"/>
</dbReference>
<feature type="chain" id="PRO_5041958304" evidence="1">
    <location>
        <begin position="21"/>
        <end position="174"/>
    </location>
</feature>
<keyword evidence="3" id="KW-1185">Reference proteome</keyword>
<dbReference type="PANTHER" id="PTHR43272:SF92">
    <property type="entry name" value="LONG CHAIN ACYL-COA SYNTHETASE 8"/>
    <property type="match status" value="1"/>
</dbReference>
<evidence type="ECO:0000313" key="2">
    <source>
        <dbReference type="EMBL" id="KAK4397715.1"/>
    </source>
</evidence>
<dbReference type="InterPro" id="IPR042099">
    <property type="entry name" value="ANL_N_sf"/>
</dbReference>
<organism evidence="2 3">
    <name type="scientific">Sesamum angolense</name>
    <dbReference type="NCBI Taxonomy" id="2727404"/>
    <lineage>
        <taxon>Eukaryota</taxon>
        <taxon>Viridiplantae</taxon>
        <taxon>Streptophyta</taxon>
        <taxon>Embryophyta</taxon>
        <taxon>Tracheophyta</taxon>
        <taxon>Spermatophyta</taxon>
        <taxon>Magnoliopsida</taxon>
        <taxon>eudicotyledons</taxon>
        <taxon>Gunneridae</taxon>
        <taxon>Pentapetalae</taxon>
        <taxon>asterids</taxon>
        <taxon>lamiids</taxon>
        <taxon>Lamiales</taxon>
        <taxon>Pedaliaceae</taxon>
        <taxon>Sesamum</taxon>
    </lineage>
</organism>
<evidence type="ECO:0000256" key="1">
    <source>
        <dbReference type="SAM" id="SignalP"/>
    </source>
</evidence>
<proteinExistence type="predicted"/>
<dbReference type="Gene3D" id="3.40.50.12780">
    <property type="entry name" value="N-terminal domain of ligase-like"/>
    <property type="match status" value="1"/>
</dbReference>
<evidence type="ECO:0000313" key="3">
    <source>
        <dbReference type="Proteomes" id="UP001289374"/>
    </source>
</evidence>
<keyword evidence="1" id="KW-0732">Signal</keyword>
<sequence>MHLKMRLRFVILWPQWLVEWEKELVSWGEGGYTIQDKPMPRGEIVVGGPSLTDGYFNNNSKTREGFEVDDRGMWWFYTGDIGRGVLCVIVQCIKDMLRHFFCEVIAGVEAALISTNYVDNIMGTRISPSCVEKQTLKLRFNIHLSRLQRSRNSTRFEFPAKIQLVPEPWTRNLA</sequence>
<comment type="caution">
    <text evidence="2">The sequence shown here is derived from an EMBL/GenBank/DDBJ whole genome shotgun (WGS) entry which is preliminary data.</text>
</comment>
<protein>
    <submittedName>
        <fullName evidence="2">Long chain acyl-CoA synthetase 8</fullName>
    </submittedName>
</protein>
<reference evidence="2" key="1">
    <citation type="submission" date="2020-06" db="EMBL/GenBank/DDBJ databases">
        <authorList>
            <person name="Li T."/>
            <person name="Hu X."/>
            <person name="Zhang T."/>
            <person name="Song X."/>
            <person name="Zhang H."/>
            <person name="Dai N."/>
            <person name="Sheng W."/>
            <person name="Hou X."/>
            <person name="Wei L."/>
        </authorList>
    </citation>
    <scope>NUCLEOTIDE SEQUENCE</scope>
    <source>
        <strain evidence="2">K16</strain>
        <tissue evidence="2">Leaf</tissue>
    </source>
</reference>
<accession>A0AAE2BU73</accession>
<name>A0AAE2BU73_9LAMI</name>
<dbReference type="PANTHER" id="PTHR43272">
    <property type="entry name" value="LONG-CHAIN-FATTY-ACID--COA LIGASE"/>
    <property type="match status" value="1"/>
</dbReference>
<reference evidence="2" key="2">
    <citation type="journal article" date="2024" name="Plant">
        <title>Genomic evolution and insights into agronomic trait innovations of Sesamum species.</title>
        <authorList>
            <person name="Miao H."/>
            <person name="Wang L."/>
            <person name="Qu L."/>
            <person name="Liu H."/>
            <person name="Sun Y."/>
            <person name="Le M."/>
            <person name="Wang Q."/>
            <person name="Wei S."/>
            <person name="Zheng Y."/>
            <person name="Lin W."/>
            <person name="Duan Y."/>
            <person name="Cao H."/>
            <person name="Xiong S."/>
            <person name="Wang X."/>
            <person name="Wei L."/>
            <person name="Li C."/>
            <person name="Ma Q."/>
            <person name="Ju M."/>
            <person name="Zhao R."/>
            <person name="Li G."/>
            <person name="Mu C."/>
            <person name="Tian Q."/>
            <person name="Mei H."/>
            <person name="Zhang T."/>
            <person name="Gao T."/>
            <person name="Zhang H."/>
        </authorList>
    </citation>
    <scope>NUCLEOTIDE SEQUENCE</scope>
    <source>
        <strain evidence="2">K16</strain>
    </source>
</reference>
<dbReference type="GO" id="GO:0004467">
    <property type="term" value="F:long-chain fatty acid-CoA ligase activity"/>
    <property type="evidence" value="ECO:0007669"/>
    <property type="project" value="TreeGrafter"/>
</dbReference>
<gene>
    <name evidence="2" type="ORF">Sango_1247000</name>
</gene>
<dbReference type="EMBL" id="JACGWL010000007">
    <property type="protein sequence ID" value="KAK4397715.1"/>
    <property type="molecule type" value="Genomic_DNA"/>
</dbReference>
<dbReference type="AlphaFoldDB" id="A0AAE2BU73"/>
<dbReference type="SUPFAM" id="SSF56801">
    <property type="entry name" value="Acetyl-CoA synthetase-like"/>
    <property type="match status" value="1"/>
</dbReference>